<organism evidence="1">
    <name type="scientific">gut metagenome</name>
    <dbReference type="NCBI Taxonomy" id="749906"/>
    <lineage>
        <taxon>unclassified sequences</taxon>
        <taxon>metagenomes</taxon>
        <taxon>organismal metagenomes</taxon>
    </lineage>
</organism>
<proteinExistence type="predicted"/>
<sequence length="45" mass="4904">MVERGVGEEVDSVLVDEKPVGLAELLAKIGRKFVVGRNDELIHDA</sequence>
<comment type="caution">
    <text evidence="1">The sequence shown here is derived from an EMBL/GenBank/DDBJ whole genome shotgun (WGS) entry which is preliminary data.</text>
</comment>
<dbReference type="AlphaFoldDB" id="J9CBB1"/>
<protein>
    <submittedName>
        <fullName evidence="1">Uncharacterized protein</fullName>
    </submittedName>
</protein>
<dbReference type="EMBL" id="AMCI01004881">
    <property type="protein sequence ID" value="EJW97210.1"/>
    <property type="molecule type" value="Genomic_DNA"/>
</dbReference>
<evidence type="ECO:0000313" key="1">
    <source>
        <dbReference type="EMBL" id="EJW97210.1"/>
    </source>
</evidence>
<name>J9CBB1_9ZZZZ</name>
<gene>
    <name evidence="1" type="ORF">EVA_14683</name>
</gene>
<accession>J9CBB1</accession>
<reference evidence="1" key="1">
    <citation type="journal article" date="2012" name="PLoS ONE">
        <title>Gene sets for utilization of primary and secondary nutrition supplies in the distal gut of endangered iberian lynx.</title>
        <authorList>
            <person name="Alcaide M."/>
            <person name="Messina E."/>
            <person name="Richter M."/>
            <person name="Bargiela R."/>
            <person name="Peplies J."/>
            <person name="Huws S.A."/>
            <person name="Newbold C.J."/>
            <person name="Golyshin P.N."/>
            <person name="Simon M.A."/>
            <person name="Lopez G."/>
            <person name="Yakimov M.M."/>
            <person name="Ferrer M."/>
        </authorList>
    </citation>
    <scope>NUCLEOTIDE SEQUENCE</scope>
</reference>